<organism evidence="1 2">
    <name type="scientific">Clonostachys byssicola</name>
    <dbReference type="NCBI Taxonomy" id="160290"/>
    <lineage>
        <taxon>Eukaryota</taxon>
        <taxon>Fungi</taxon>
        <taxon>Dikarya</taxon>
        <taxon>Ascomycota</taxon>
        <taxon>Pezizomycotina</taxon>
        <taxon>Sordariomycetes</taxon>
        <taxon>Hypocreomycetidae</taxon>
        <taxon>Hypocreales</taxon>
        <taxon>Bionectriaceae</taxon>
        <taxon>Clonostachys</taxon>
    </lineage>
</organism>
<proteinExistence type="predicted"/>
<evidence type="ECO:0000313" key="2">
    <source>
        <dbReference type="Proteomes" id="UP000754883"/>
    </source>
</evidence>
<dbReference type="AlphaFoldDB" id="A0A9N9U3F8"/>
<dbReference type="InterPro" id="IPR000653">
    <property type="entry name" value="DegT/StrS_aminotransferase"/>
</dbReference>
<dbReference type="GO" id="GO:0008483">
    <property type="term" value="F:transaminase activity"/>
    <property type="evidence" value="ECO:0007669"/>
    <property type="project" value="TreeGrafter"/>
</dbReference>
<dbReference type="PANTHER" id="PTHR30244">
    <property type="entry name" value="TRANSAMINASE"/>
    <property type="match status" value="1"/>
</dbReference>
<name>A0A9N9U3F8_9HYPO</name>
<protein>
    <submittedName>
        <fullName evidence="1">Uncharacterized protein</fullName>
    </submittedName>
</protein>
<dbReference type="GO" id="GO:0030170">
    <property type="term" value="F:pyridoxal phosphate binding"/>
    <property type="evidence" value="ECO:0007669"/>
    <property type="project" value="TreeGrafter"/>
</dbReference>
<dbReference type="Pfam" id="PF01041">
    <property type="entry name" value="DegT_DnrJ_EryC1"/>
    <property type="match status" value="1"/>
</dbReference>
<sequence>MAMLPQGIYARKLFDITWADVFRGVYYSLASGFSSAHDQEEAVEKLEELWGPTQTLVTLSVRSAFDLFLQACEFPPGSEILISAVTIPHMVSIIRLHGLVPVPIDLQPDATVSVEDVLPLIRPQTTAILVAHLFGQRQSLAALGELAQHHNLMLIEDCAQAFCGLDFKGSPEASVSMFSFGPIKTCTSLAGGIATVRVPQLLDAMRGIQSGYANYRDTDYLKKILKYAAFKAVVSSPLSYGGLISILQRRGINHHQFITRASHSLDSGDFLHQIRLSPSPGLVRLLNHRISHFDASALERRASRIADIADMLPPSMQPIGYNASLRGKRSNHHYWLCPIRVQNPDVVLGDLLCAGFDAAAGNATLIVVPGQEHPSAKGDDDKGNVSEAPKAKRMMEDVIYLPIDNHFDQLSTKRLINTLANVESRVEKA</sequence>
<reference evidence="1 2" key="2">
    <citation type="submission" date="2021-10" db="EMBL/GenBank/DDBJ databases">
        <authorList>
            <person name="Piombo E."/>
        </authorList>
    </citation>
    <scope>NUCLEOTIDE SEQUENCE [LARGE SCALE GENOMIC DNA]</scope>
</reference>
<dbReference type="Gene3D" id="3.40.640.10">
    <property type="entry name" value="Type I PLP-dependent aspartate aminotransferase-like (Major domain)"/>
    <property type="match status" value="1"/>
</dbReference>
<evidence type="ECO:0000313" key="1">
    <source>
        <dbReference type="EMBL" id="CAG9974885.1"/>
    </source>
</evidence>
<comment type="caution">
    <text evidence="1">The sequence shown here is derived from an EMBL/GenBank/DDBJ whole genome shotgun (WGS) entry which is preliminary data.</text>
</comment>
<reference evidence="2" key="1">
    <citation type="submission" date="2019-06" db="EMBL/GenBank/DDBJ databases">
        <authorList>
            <person name="Broberg M."/>
        </authorList>
    </citation>
    <scope>NUCLEOTIDE SEQUENCE [LARGE SCALE GENOMIC DNA]</scope>
</reference>
<dbReference type="PANTHER" id="PTHR30244:SF34">
    <property type="entry name" value="DTDP-4-AMINO-4,6-DIDEOXYGALACTOSE TRANSAMINASE"/>
    <property type="match status" value="1"/>
</dbReference>
<dbReference type="InterPro" id="IPR015421">
    <property type="entry name" value="PyrdxlP-dep_Trfase_major"/>
</dbReference>
<dbReference type="Proteomes" id="UP000754883">
    <property type="component" value="Unassembled WGS sequence"/>
</dbReference>
<dbReference type="OrthoDB" id="416253at2759"/>
<keyword evidence="2" id="KW-1185">Reference proteome</keyword>
<gene>
    <name evidence="1" type="ORF">CBYS24578_00016581</name>
</gene>
<dbReference type="SUPFAM" id="SSF53383">
    <property type="entry name" value="PLP-dependent transferases"/>
    <property type="match status" value="1"/>
</dbReference>
<accession>A0A9N9U3F8</accession>
<dbReference type="InterPro" id="IPR015424">
    <property type="entry name" value="PyrdxlP-dep_Trfase"/>
</dbReference>
<dbReference type="GO" id="GO:0000271">
    <property type="term" value="P:polysaccharide biosynthetic process"/>
    <property type="evidence" value="ECO:0007669"/>
    <property type="project" value="TreeGrafter"/>
</dbReference>
<dbReference type="EMBL" id="CABFNO020001253">
    <property type="protein sequence ID" value="CAG9974885.1"/>
    <property type="molecule type" value="Genomic_DNA"/>
</dbReference>